<name>A0A0R3QIE1_9BILA</name>
<evidence type="ECO:0000313" key="1">
    <source>
        <dbReference type="WBParaSite" id="BTMF_0000617601-mRNA-1"/>
    </source>
</evidence>
<proteinExistence type="predicted"/>
<dbReference type="STRING" id="42155.A0A0R3QIE1"/>
<protein>
    <submittedName>
        <fullName evidence="1">Crystaline entomocidal protoxin</fullName>
    </submittedName>
</protein>
<reference evidence="1" key="1">
    <citation type="submission" date="2017-02" db="UniProtKB">
        <authorList>
            <consortium name="WormBaseParasite"/>
        </authorList>
    </citation>
    <scope>IDENTIFICATION</scope>
</reference>
<sequence>LKKRKNGRIIPIPKVGGVLPLIPILAGISKVGAIAGGAGTIINAIRDIINLRKNNNNGSSGSKKIGEGLFLTPHRKDKKAGPGTHWTCYFKFNNLINYYDSFGNLSPPKEFIKFFENFDIYYNWEQDQEYNTFDQATPTMDRLFTLTSYNSELSQDFFPSIELDEGSTYAL</sequence>
<accession>A0A0R3QIE1</accession>
<dbReference type="AlphaFoldDB" id="A0A0R3QIE1"/>
<dbReference type="WBParaSite" id="BTMF_0000617601-mRNA-1">
    <property type="protein sequence ID" value="BTMF_0000617601-mRNA-1"/>
    <property type="gene ID" value="BTMF_0000617601"/>
</dbReference>
<organism evidence="1">
    <name type="scientific">Brugia timori</name>
    <dbReference type="NCBI Taxonomy" id="42155"/>
    <lineage>
        <taxon>Eukaryota</taxon>
        <taxon>Metazoa</taxon>
        <taxon>Ecdysozoa</taxon>
        <taxon>Nematoda</taxon>
        <taxon>Chromadorea</taxon>
        <taxon>Rhabditida</taxon>
        <taxon>Spirurina</taxon>
        <taxon>Spiruromorpha</taxon>
        <taxon>Filarioidea</taxon>
        <taxon>Onchocercidae</taxon>
        <taxon>Brugia</taxon>
    </lineage>
</organism>